<keyword evidence="6" id="KW-1185">Reference proteome</keyword>
<dbReference type="InterPro" id="IPR036812">
    <property type="entry name" value="NAD(P)_OxRdtase_dom_sf"/>
</dbReference>
<evidence type="ECO:0000259" key="4">
    <source>
        <dbReference type="Pfam" id="PF00248"/>
    </source>
</evidence>
<dbReference type="CDD" id="cd19071">
    <property type="entry name" value="AKR_AKR1-5-like"/>
    <property type="match status" value="2"/>
</dbReference>
<protein>
    <recommendedName>
        <fullName evidence="4">NADP-dependent oxidoreductase domain-containing protein</fullName>
    </recommendedName>
</protein>
<comment type="similarity">
    <text evidence="1">Belongs to the aldo/keto reductase family.</text>
</comment>
<sequence>MVAADVAGGTKELADGNRIPLIGLGTAENRDQEGISTAVEAALKAGYRLIDTAEHYQNEEELGIALAENLPKFGLKREDIFITTKVQIMNGKVADWAEFSIKQSLDKLRTDYVDMLLIHAPRDRDTGSDDDLETNKKGRKELWQKMEEFKERGIVKSIGVSNYEVYHLMELFEYAKQRPVMNQLEFTPYITRPILKHFCESNNIFVQAFSSQLWDNKEILVEDPVMKLSEKYKVSPHILLYAFGLNSGVGIVPRSGNPAHIEDNLFKEGISTAIEAALKAGYRMIDTAEYYQNEEELGIAIAENLPRLGLKREDIFITSKVQIKNGKVSDWAEFSVRQSLDKLRTDYLDMLLVHFPRDRDTGKNDEYELNKKGRKELWQKMEEFKERGIVKSIGVSNYEVYHLIELFEYAKHRPVMNQLEFTPYFTRPTLKHFCEMNNIFMQAFSSQLWGNKEVLVEDAVQKLAEKFNVTPQVLLYAFGVNSGCGIVPRSGNPKHIEDNIRQVPTIKMSDEELESLNELDRNASLCPGVPSWRCL</sequence>
<dbReference type="Pfam" id="PF00248">
    <property type="entry name" value="Aldo_ket_red"/>
    <property type="match status" value="2"/>
</dbReference>
<accession>A0AA36GX44</accession>
<dbReference type="AlphaFoldDB" id="A0AA36GX44"/>
<proteinExistence type="inferred from homology"/>
<dbReference type="PROSITE" id="PS00062">
    <property type="entry name" value="ALDOKETO_REDUCTASE_2"/>
    <property type="match status" value="2"/>
</dbReference>
<dbReference type="Proteomes" id="UP001176961">
    <property type="component" value="Unassembled WGS sequence"/>
</dbReference>
<organism evidence="5 6">
    <name type="scientific">Cylicocyclus nassatus</name>
    <name type="common">Nematode worm</name>
    <dbReference type="NCBI Taxonomy" id="53992"/>
    <lineage>
        <taxon>Eukaryota</taxon>
        <taxon>Metazoa</taxon>
        <taxon>Ecdysozoa</taxon>
        <taxon>Nematoda</taxon>
        <taxon>Chromadorea</taxon>
        <taxon>Rhabditida</taxon>
        <taxon>Rhabditina</taxon>
        <taxon>Rhabditomorpha</taxon>
        <taxon>Strongyloidea</taxon>
        <taxon>Strongylidae</taxon>
        <taxon>Cylicocyclus</taxon>
    </lineage>
</organism>
<dbReference type="SUPFAM" id="SSF51430">
    <property type="entry name" value="NAD(P)-linked oxidoreductase"/>
    <property type="match status" value="2"/>
</dbReference>
<keyword evidence="3" id="KW-0560">Oxidoreductase</keyword>
<dbReference type="PANTHER" id="PTHR43827:SF3">
    <property type="entry name" value="NADP-DEPENDENT OXIDOREDUCTASE DOMAIN-CONTAINING PROTEIN"/>
    <property type="match status" value="1"/>
</dbReference>
<feature type="domain" description="NADP-dependent oxidoreductase" evidence="4">
    <location>
        <begin position="273"/>
        <end position="520"/>
    </location>
</feature>
<name>A0AA36GX44_CYLNA</name>
<reference evidence="5" key="1">
    <citation type="submission" date="2023-07" db="EMBL/GenBank/DDBJ databases">
        <authorList>
            <consortium name="CYATHOMIX"/>
        </authorList>
    </citation>
    <scope>NUCLEOTIDE SEQUENCE</scope>
    <source>
        <strain evidence="5">N/A</strain>
    </source>
</reference>
<evidence type="ECO:0000256" key="2">
    <source>
        <dbReference type="ARBA" id="ARBA00022857"/>
    </source>
</evidence>
<dbReference type="InterPro" id="IPR018170">
    <property type="entry name" value="Aldo/ket_reductase_CS"/>
</dbReference>
<dbReference type="EMBL" id="CATQJL010000223">
    <property type="protein sequence ID" value="CAJ0599986.1"/>
    <property type="molecule type" value="Genomic_DNA"/>
</dbReference>
<dbReference type="InterPro" id="IPR023210">
    <property type="entry name" value="NADP_OxRdtase_dom"/>
</dbReference>
<dbReference type="GO" id="GO:0016616">
    <property type="term" value="F:oxidoreductase activity, acting on the CH-OH group of donors, NAD or NADP as acceptor"/>
    <property type="evidence" value="ECO:0007669"/>
    <property type="project" value="UniProtKB-ARBA"/>
</dbReference>
<feature type="domain" description="NADP-dependent oxidoreductase" evidence="4">
    <location>
        <begin position="22"/>
        <end position="210"/>
    </location>
</feature>
<dbReference type="PROSITE" id="PS00798">
    <property type="entry name" value="ALDOKETO_REDUCTASE_1"/>
    <property type="match status" value="1"/>
</dbReference>
<dbReference type="InterPro" id="IPR020471">
    <property type="entry name" value="AKR"/>
</dbReference>
<evidence type="ECO:0000256" key="3">
    <source>
        <dbReference type="ARBA" id="ARBA00023002"/>
    </source>
</evidence>
<evidence type="ECO:0000313" key="5">
    <source>
        <dbReference type="EMBL" id="CAJ0599986.1"/>
    </source>
</evidence>
<comment type="caution">
    <text evidence="5">The sequence shown here is derived from an EMBL/GenBank/DDBJ whole genome shotgun (WGS) entry which is preliminary data.</text>
</comment>
<dbReference type="PRINTS" id="PR00069">
    <property type="entry name" value="ALDKETRDTASE"/>
</dbReference>
<evidence type="ECO:0000313" key="6">
    <source>
        <dbReference type="Proteomes" id="UP001176961"/>
    </source>
</evidence>
<dbReference type="PANTHER" id="PTHR43827">
    <property type="entry name" value="2,5-DIKETO-D-GLUCONIC ACID REDUCTASE"/>
    <property type="match status" value="1"/>
</dbReference>
<dbReference type="FunFam" id="3.20.20.100:FF:000002">
    <property type="entry name" value="2,5-diketo-D-gluconic acid reductase A"/>
    <property type="match status" value="2"/>
</dbReference>
<evidence type="ECO:0000256" key="1">
    <source>
        <dbReference type="ARBA" id="ARBA00007905"/>
    </source>
</evidence>
<dbReference type="Gene3D" id="3.20.20.100">
    <property type="entry name" value="NADP-dependent oxidoreductase domain"/>
    <property type="match status" value="2"/>
</dbReference>
<gene>
    <name evidence="5" type="ORF">CYNAS_LOCUS11969</name>
</gene>
<keyword evidence="2" id="KW-0521">NADP</keyword>